<dbReference type="RefSeq" id="XP_013253519.1">
    <property type="nucleotide sequence ID" value="XM_013398065.1"/>
</dbReference>
<evidence type="ECO:0000256" key="1">
    <source>
        <dbReference type="SAM" id="MobiDB-lite"/>
    </source>
</evidence>
<organism evidence="2 3">
    <name type="scientific">Exophiala aquamarina CBS 119918</name>
    <dbReference type="NCBI Taxonomy" id="1182545"/>
    <lineage>
        <taxon>Eukaryota</taxon>
        <taxon>Fungi</taxon>
        <taxon>Dikarya</taxon>
        <taxon>Ascomycota</taxon>
        <taxon>Pezizomycotina</taxon>
        <taxon>Eurotiomycetes</taxon>
        <taxon>Chaetothyriomycetidae</taxon>
        <taxon>Chaetothyriales</taxon>
        <taxon>Herpotrichiellaceae</taxon>
        <taxon>Exophiala</taxon>
    </lineage>
</organism>
<dbReference type="HOGENOM" id="CLU_009290_0_0_1"/>
<proteinExistence type="predicted"/>
<evidence type="ECO:0000313" key="3">
    <source>
        <dbReference type="Proteomes" id="UP000027920"/>
    </source>
</evidence>
<dbReference type="GeneID" id="25287910"/>
<gene>
    <name evidence="2" type="ORF">A1O9_13017</name>
</gene>
<dbReference type="OrthoDB" id="5354164at2759"/>
<dbReference type="EMBL" id="AMGV01000043">
    <property type="protein sequence ID" value="KEF50929.1"/>
    <property type="molecule type" value="Genomic_DNA"/>
</dbReference>
<dbReference type="Proteomes" id="UP000027920">
    <property type="component" value="Unassembled WGS sequence"/>
</dbReference>
<protein>
    <submittedName>
        <fullName evidence="2">Uncharacterized protein</fullName>
    </submittedName>
</protein>
<name>A0A072NSU0_9EURO</name>
<sequence length="1055" mass="117331">MSIGRLAASAVSGTLETTIALAAANFDFSLIKIEAPKEYKDLGLSLSSKRSAEAEEGQIHVTARKLGALFADAIPVTPKLYQSYGLRASEIAKVEIHNPKGTQRDGMFADHLGADGTSIWAAATSGNPAIAVHLLACMLARMWTHAEAVSIWVEFVEERKRVLGSPDSLGVLSVLALQNSRVRLSRSQIAAWDASARAWLQTADEVKKLQQTQLMLILNNIGTSVNAKPFLYDSVLQAWTTSLIAMENLLKGSNQSVESGASLLGLASWHLYPDMLVLGKSSTKVAQKDALIPQGTLITIGLQNRDLQKRGVFWSLPLAYLRFYGDPVRVTRHVSHETSRVSIEQLILVGLGALIGPWITQTSMSEVAIKLIVLLKQSSLNANSSDTRSWLWLLGEQAEKLLQTKKEQCTEQWQLVTAGIRRYTEFLPRPSQRVFGLLRPANLLKAMVLEQRIAFLRHICQKRYPKDSQRMIIQYLHKLPLGPAQYEYASVTPILPSLKPPKRKLDGSVRASDPCHLRWIQSSGSTTEPSGIDQRQKQIEELGERIILVPRDTFLPSLESRPGMTWVDAPNIIFQVFDEHVLPKGGRNPTIGFEMLFGHPQLGAVFAATNDSPLTRLEKRFSLDDVTDAFSYKLISPPCLIQYFEERENWDADMLNVSAGLDVLSIVALIYNKLNGARISLQIAKESILGWKWSRAIAEQFDYNQHGFNFRWVNNCSTEVSFACILACESGSVDLPPKSLEKVMAISSGNSLYVAEKLLLDPCEEPGEVAIERIVGNLGRPGIILMIPPDQPRVRKLEEGTWHLINHTEFDGTPDDLFQQLTLHLSISEWQQAVDVSAVGSRDAEVCFVNGFVALHDHGKWVADLDILGMLLRQEWTPLNSVPCFCASKSMNIPSFPWSLSCIDKWEELIECPANASIVRARNNWQARLALAVLSVQLGHKTYIVSPDHCWKCCIDAVAILPPHPFQIVGQIHREACELDIGDEQKSEVCSSPRTHNDDLEDKSFPESMQMGDNAPEDQESDLGGWSTCSSVLKLPGNVNSDRKNKSRLCDVYIW</sequence>
<dbReference type="AlphaFoldDB" id="A0A072NSU0"/>
<comment type="caution">
    <text evidence="2">The sequence shown here is derived from an EMBL/GenBank/DDBJ whole genome shotgun (WGS) entry which is preliminary data.</text>
</comment>
<accession>A0A072NSU0</accession>
<keyword evidence="3" id="KW-1185">Reference proteome</keyword>
<dbReference type="VEuPathDB" id="FungiDB:A1O9_13017"/>
<evidence type="ECO:0000313" key="2">
    <source>
        <dbReference type="EMBL" id="KEF50929.1"/>
    </source>
</evidence>
<reference evidence="2 3" key="1">
    <citation type="submission" date="2013-03" db="EMBL/GenBank/DDBJ databases">
        <title>The Genome Sequence of Exophiala aquamarina CBS 119918.</title>
        <authorList>
            <consortium name="The Broad Institute Genomics Platform"/>
            <person name="Cuomo C."/>
            <person name="de Hoog S."/>
            <person name="Gorbushina A."/>
            <person name="Walker B."/>
            <person name="Young S.K."/>
            <person name="Zeng Q."/>
            <person name="Gargeya S."/>
            <person name="Fitzgerald M."/>
            <person name="Haas B."/>
            <person name="Abouelleil A."/>
            <person name="Allen A.W."/>
            <person name="Alvarado L."/>
            <person name="Arachchi H.M."/>
            <person name="Berlin A.M."/>
            <person name="Chapman S.B."/>
            <person name="Gainer-Dewar J."/>
            <person name="Goldberg J."/>
            <person name="Griggs A."/>
            <person name="Gujja S."/>
            <person name="Hansen M."/>
            <person name="Howarth C."/>
            <person name="Imamovic A."/>
            <person name="Ireland A."/>
            <person name="Larimer J."/>
            <person name="McCowan C."/>
            <person name="Murphy C."/>
            <person name="Pearson M."/>
            <person name="Poon T.W."/>
            <person name="Priest M."/>
            <person name="Roberts A."/>
            <person name="Saif S."/>
            <person name="Shea T."/>
            <person name="Sisk P."/>
            <person name="Sykes S."/>
            <person name="Wortman J."/>
            <person name="Nusbaum C."/>
            <person name="Birren B."/>
        </authorList>
    </citation>
    <scope>NUCLEOTIDE SEQUENCE [LARGE SCALE GENOMIC DNA]</scope>
    <source>
        <strain evidence="2 3">CBS 119918</strain>
    </source>
</reference>
<feature type="compositionally biased region" description="Basic and acidic residues" evidence="1">
    <location>
        <begin position="995"/>
        <end position="1005"/>
    </location>
</feature>
<feature type="region of interest" description="Disordered" evidence="1">
    <location>
        <begin position="988"/>
        <end position="1023"/>
    </location>
</feature>